<dbReference type="PROSITE" id="PS50280">
    <property type="entry name" value="SET"/>
    <property type="match status" value="1"/>
</dbReference>
<dbReference type="GO" id="GO:0005634">
    <property type="term" value="C:nucleus"/>
    <property type="evidence" value="ECO:0007669"/>
    <property type="project" value="TreeGrafter"/>
</dbReference>
<organism evidence="3 4">
    <name type="scientific">Botrytis galanthina</name>
    <dbReference type="NCBI Taxonomy" id="278940"/>
    <lineage>
        <taxon>Eukaryota</taxon>
        <taxon>Fungi</taxon>
        <taxon>Dikarya</taxon>
        <taxon>Ascomycota</taxon>
        <taxon>Pezizomycotina</taxon>
        <taxon>Leotiomycetes</taxon>
        <taxon>Helotiales</taxon>
        <taxon>Sclerotiniaceae</taxon>
        <taxon>Botrytis</taxon>
    </lineage>
</organism>
<dbReference type="InterPro" id="IPR046341">
    <property type="entry name" value="SET_dom_sf"/>
</dbReference>
<proteinExistence type="predicted"/>
<dbReference type="Gene3D" id="1.10.220.160">
    <property type="match status" value="1"/>
</dbReference>
<evidence type="ECO:0000313" key="4">
    <source>
        <dbReference type="Proteomes" id="UP000308671"/>
    </source>
</evidence>
<name>A0A4S8R3B9_9HELO</name>
<dbReference type="InterPro" id="IPR001214">
    <property type="entry name" value="SET_dom"/>
</dbReference>
<dbReference type="Pfam" id="PF00856">
    <property type="entry name" value="SET"/>
    <property type="match status" value="1"/>
</dbReference>
<accession>A0A4S8R3B9</accession>
<dbReference type="Proteomes" id="UP000308671">
    <property type="component" value="Unassembled WGS sequence"/>
</dbReference>
<keyword evidence="4" id="KW-1185">Reference proteome</keyword>
<dbReference type="EMBL" id="PQXL01000107">
    <property type="protein sequence ID" value="THV51531.1"/>
    <property type="molecule type" value="Genomic_DNA"/>
</dbReference>
<protein>
    <recommendedName>
        <fullName evidence="2">SET domain-containing protein</fullName>
    </recommendedName>
</protein>
<reference evidence="3 4" key="1">
    <citation type="submission" date="2017-12" db="EMBL/GenBank/DDBJ databases">
        <title>Comparative genomics of Botrytis spp.</title>
        <authorList>
            <person name="Valero-Jimenez C.A."/>
            <person name="Tapia P."/>
            <person name="Veloso J."/>
            <person name="Silva-Moreno E."/>
            <person name="Staats M."/>
            <person name="Valdes J.H."/>
            <person name="Van Kan J.A.L."/>
        </authorList>
    </citation>
    <scope>NUCLEOTIDE SEQUENCE [LARGE SCALE GENOMIC DNA]</scope>
    <source>
        <strain evidence="3 4">MUCL435</strain>
    </source>
</reference>
<evidence type="ECO:0000256" key="1">
    <source>
        <dbReference type="SAM" id="MobiDB-lite"/>
    </source>
</evidence>
<sequence length="848" mass="93515">MSGPNIPLSPNKVDFIDTPPTSPCDHEAIILSHSPLVIRNSSPEKFKRKVTSVFASLYDEEPTPKCKTKPEEVVTLASPIWTDAAPQVISGNEPEVEENKEALEKPGVDRIEVVDSHPEKDIPLSLDSTDTESPEKAAEEALPLAITEPELTEAMISSSIHPDTASSTISIDPIEAIHSASCPAATEVSQMEYVPSTIEGDAEKFKIRHEWTGTCEFDLITEKSIELQKKASFTQNNQLDGLILYRKALVHDMTIAPHDPFIYIDLVNLDAKLAFKDTSSHYAYRALILIKAGLQTITPQQSELSRLVYTAVATRLYTSSTVIIIDELQSMCLQAYRCLVQGLLHCAAFWDGLTVVKLGLEDFPGDFELLDLQALLFGSFQNRHEEIVEDAKNGPVDNIIASSRSGSIYQKRYPWMAPKLFVRTPRLVRQVNSTFGSLNAEVRPVIFGSPGTASKSKSLSDLPKNADVGPLGIFATRDIEEGESILVDKSYACVSNIPPSTGQFCDACHAHLAPPFVQPAQICRPSCGCNVSFCSKGCHDLAIGGYHKIQCGIDFTWLYKTGASKTEWDPRMFLRVMCIVLSTPGWSKDSTPQKNPLQHPLLARLTANYPSDEKQAIHSQNWSYQENIVAPTRILSDLGIDIFSPARKIHEGKTKFLANIWTPELIQTMYWRMLNNANNSKIDISGLQLDESFRSIPTPKSGPTMAHLIVISPSYSFFNHSCRYNVMWNGTCLNGAQDISALLAGDGPNQEVLKPGSSSVSCRANRGIKAGEELTISYVGDPMGGYSPEEIEKQSRLAIGQSEDGAMSHKRMITRMNLMKWFSNAGCGCGQCAEENDSGRMRKMFRVA</sequence>
<dbReference type="AlphaFoldDB" id="A0A4S8R3B9"/>
<evidence type="ECO:0000259" key="2">
    <source>
        <dbReference type="PROSITE" id="PS50280"/>
    </source>
</evidence>
<gene>
    <name evidence="3" type="ORF">BGAL_0107g00030</name>
</gene>
<dbReference type="PANTHER" id="PTHR12197:SF251">
    <property type="entry name" value="EG:BACR7C10.4 PROTEIN"/>
    <property type="match status" value="1"/>
</dbReference>
<dbReference type="OrthoDB" id="438641at2759"/>
<feature type="region of interest" description="Disordered" evidence="1">
    <location>
        <begin position="1"/>
        <end position="20"/>
    </location>
</feature>
<evidence type="ECO:0000313" key="3">
    <source>
        <dbReference type="EMBL" id="THV51531.1"/>
    </source>
</evidence>
<comment type="caution">
    <text evidence="3">The sequence shown here is derived from an EMBL/GenBank/DDBJ whole genome shotgun (WGS) entry which is preliminary data.</text>
</comment>
<dbReference type="PANTHER" id="PTHR12197">
    <property type="entry name" value="HISTONE-LYSINE N-METHYLTRANSFERASE SMYD"/>
    <property type="match status" value="1"/>
</dbReference>
<dbReference type="InterPro" id="IPR050869">
    <property type="entry name" value="H3K4_H4K5_MeTrfase"/>
</dbReference>
<feature type="domain" description="SET" evidence="2">
    <location>
        <begin position="455"/>
        <end position="779"/>
    </location>
</feature>
<dbReference type="Gene3D" id="2.170.270.10">
    <property type="entry name" value="SET domain"/>
    <property type="match status" value="1"/>
</dbReference>
<dbReference type="SUPFAM" id="SSF82199">
    <property type="entry name" value="SET domain"/>
    <property type="match status" value="1"/>
</dbReference>
<dbReference type="Gene3D" id="6.10.140.2220">
    <property type="match status" value="1"/>
</dbReference>